<dbReference type="OrthoDB" id="5046242at2759"/>
<dbReference type="AlphaFoldDB" id="A0A1Y2CAU9"/>
<dbReference type="STRING" id="329046.A0A1Y2CAU9"/>
<dbReference type="InterPro" id="IPR036188">
    <property type="entry name" value="FAD/NAD-bd_sf"/>
</dbReference>
<protein>
    <submittedName>
        <fullName evidence="2">Amine oxidase</fullName>
    </submittedName>
</protein>
<dbReference type="Gene3D" id="3.50.50.60">
    <property type="entry name" value="FAD/NAD(P)-binding domain"/>
    <property type="match status" value="1"/>
</dbReference>
<evidence type="ECO:0000313" key="2">
    <source>
        <dbReference type="EMBL" id="ORY43974.1"/>
    </source>
</evidence>
<reference evidence="2 3" key="1">
    <citation type="submission" date="2016-07" db="EMBL/GenBank/DDBJ databases">
        <title>Pervasive Adenine N6-methylation of Active Genes in Fungi.</title>
        <authorList>
            <consortium name="DOE Joint Genome Institute"/>
            <person name="Mondo S.J."/>
            <person name="Dannebaum R.O."/>
            <person name="Kuo R.C."/>
            <person name="Labutti K."/>
            <person name="Haridas S."/>
            <person name="Kuo A."/>
            <person name="Salamov A."/>
            <person name="Ahrendt S.R."/>
            <person name="Lipzen A."/>
            <person name="Sullivan W."/>
            <person name="Andreopoulos W.B."/>
            <person name="Clum A."/>
            <person name="Lindquist E."/>
            <person name="Daum C."/>
            <person name="Ramamoorthy G.K."/>
            <person name="Gryganskyi A."/>
            <person name="Culley D."/>
            <person name="Magnuson J.K."/>
            <person name="James T.Y."/>
            <person name="O'Malley M.A."/>
            <person name="Stajich J.E."/>
            <person name="Spatafora J.W."/>
            <person name="Visel A."/>
            <person name="Grigoriev I.V."/>
        </authorList>
    </citation>
    <scope>NUCLEOTIDE SEQUENCE [LARGE SCALE GENOMIC DNA]</scope>
    <source>
        <strain evidence="2 3">JEL800</strain>
    </source>
</reference>
<evidence type="ECO:0000313" key="3">
    <source>
        <dbReference type="Proteomes" id="UP000193642"/>
    </source>
</evidence>
<accession>A0A1Y2CAU9</accession>
<proteinExistence type="predicted"/>
<dbReference type="EMBL" id="MCGO01000023">
    <property type="protein sequence ID" value="ORY43974.1"/>
    <property type="molecule type" value="Genomic_DNA"/>
</dbReference>
<comment type="caution">
    <text evidence="2">The sequence shown here is derived from an EMBL/GenBank/DDBJ whole genome shotgun (WGS) entry which is preliminary data.</text>
</comment>
<keyword evidence="3" id="KW-1185">Reference proteome</keyword>
<sequence length="442" mass="50058">GAGASGIIAARQLKAAGIDVTILEARDDAIGGRLHKVCIAEFPPGSGRFVEVGGNWIEGLGNEAEVNPVYSLAWKHDLHFQPTDFHDVTYRSNKGAVDQAGFKKRFDEFNKMAESLEEMAEKREQLNLVDISLRAAYRMAGWYPQDEMDDSIEWNSFDYEQAESPDVSSFWKTSDIKTFKHYGDGSDFVMDQRGYQHILEAEAKSFGCGYGSECLQLGKVVTEIQWNFVQVHCKDGSVYKADYVVSSVSLGVLQNKDLKFTPPLPDWKIQAIHSFHMATYTKIFVAFPSKFWTDQTQWVWYGSERRGEYANWQVLDAKPFKKHFGGKHVLLCTVTGEIAHRVERQSDEKTLRELMVVLRNMYGPSVPDASAILVSRWHSDPLFRGSYTNWPIGMLIEEFDNLIAPVKRLWFTGEHTSMEYFGYVHGAILAGNRTGNDLVACI</sequence>
<dbReference type="Gene3D" id="3.90.660.10">
    <property type="match status" value="1"/>
</dbReference>
<feature type="non-terminal residue" evidence="2">
    <location>
        <position position="442"/>
    </location>
</feature>
<name>A0A1Y2CAU9_9FUNG</name>
<dbReference type="Pfam" id="PF01593">
    <property type="entry name" value="Amino_oxidase"/>
    <property type="match status" value="1"/>
</dbReference>
<gene>
    <name evidence="2" type="ORF">BCR33DRAFT_638800</name>
</gene>
<feature type="domain" description="Amine oxidase" evidence="1">
    <location>
        <begin position="5"/>
        <end position="434"/>
    </location>
</feature>
<dbReference type="SUPFAM" id="SSF51905">
    <property type="entry name" value="FAD/NAD(P)-binding domain"/>
    <property type="match status" value="1"/>
</dbReference>
<dbReference type="PANTHER" id="PTHR10742:SF313">
    <property type="entry name" value="AMINE OXIDASE"/>
    <property type="match status" value="1"/>
</dbReference>
<dbReference type="PANTHER" id="PTHR10742">
    <property type="entry name" value="FLAVIN MONOAMINE OXIDASE"/>
    <property type="match status" value="1"/>
</dbReference>
<dbReference type="Proteomes" id="UP000193642">
    <property type="component" value="Unassembled WGS sequence"/>
</dbReference>
<feature type="non-terminal residue" evidence="2">
    <location>
        <position position="1"/>
    </location>
</feature>
<dbReference type="InterPro" id="IPR050281">
    <property type="entry name" value="Flavin_monoamine_oxidase"/>
</dbReference>
<dbReference type="GO" id="GO:0006598">
    <property type="term" value="P:polyamine catabolic process"/>
    <property type="evidence" value="ECO:0007669"/>
    <property type="project" value="TreeGrafter"/>
</dbReference>
<dbReference type="SUPFAM" id="SSF54373">
    <property type="entry name" value="FAD-linked reductases, C-terminal domain"/>
    <property type="match status" value="1"/>
</dbReference>
<dbReference type="GO" id="GO:0016491">
    <property type="term" value="F:oxidoreductase activity"/>
    <property type="evidence" value="ECO:0007669"/>
    <property type="project" value="InterPro"/>
</dbReference>
<evidence type="ECO:0000259" key="1">
    <source>
        <dbReference type="Pfam" id="PF01593"/>
    </source>
</evidence>
<dbReference type="InterPro" id="IPR002937">
    <property type="entry name" value="Amino_oxidase"/>
</dbReference>
<organism evidence="2 3">
    <name type="scientific">Rhizoclosmatium globosum</name>
    <dbReference type="NCBI Taxonomy" id="329046"/>
    <lineage>
        <taxon>Eukaryota</taxon>
        <taxon>Fungi</taxon>
        <taxon>Fungi incertae sedis</taxon>
        <taxon>Chytridiomycota</taxon>
        <taxon>Chytridiomycota incertae sedis</taxon>
        <taxon>Chytridiomycetes</taxon>
        <taxon>Chytridiales</taxon>
        <taxon>Chytriomycetaceae</taxon>
        <taxon>Rhizoclosmatium</taxon>
    </lineage>
</organism>